<dbReference type="EMBL" id="LR899010">
    <property type="protein sequence ID" value="CAD7082212.1"/>
    <property type="molecule type" value="Genomic_DNA"/>
</dbReference>
<organism evidence="2 3">
    <name type="scientific">Hermetia illucens</name>
    <name type="common">Black soldier fly</name>
    <dbReference type="NCBI Taxonomy" id="343691"/>
    <lineage>
        <taxon>Eukaryota</taxon>
        <taxon>Metazoa</taxon>
        <taxon>Ecdysozoa</taxon>
        <taxon>Arthropoda</taxon>
        <taxon>Hexapoda</taxon>
        <taxon>Insecta</taxon>
        <taxon>Pterygota</taxon>
        <taxon>Neoptera</taxon>
        <taxon>Endopterygota</taxon>
        <taxon>Diptera</taxon>
        <taxon>Brachycera</taxon>
        <taxon>Stratiomyomorpha</taxon>
        <taxon>Stratiomyidae</taxon>
        <taxon>Hermetiinae</taxon>
        <taxon>Hermetia</taxon>
    </lineage>
</organism>
<reference evidence="2 3" key="1">
    <citation type="submission" date="2020-11" db="EMBL/GenBank/DDBJ databases">
        <authorList>
            <person name="Wallbank WR R."/>
            <person name="Pardo Diaz C."/>
            <person name="Kozak K."/>
            <person name="Martin S."/>
            <person name="Jiggins C."/>
            <person name="Moest M."/>
            <person name="Warren A I."/>
            <person name="Generalovic N T."/>
            <person name="Byers J.R.P. K."/>
            <person name="Montejo-Kovacevich G."/>
            <person name="Yen C E."/>
        </authorList>
    </citation>
    <scope>NUCLEOTIDE SEQUENCE [LARGE SCALE GENOMIC DNA]</scope>
</reference>
<accession>A0A7R8UKH0</accession>
<dbReference type="AlphaFoldDB" id="A0A7R8UKH0"/>
<protein>
    <submittedName>
        <fullName evidence="2">Uncharacterized protein</fullName>
    </submittedName>
</protein>
<sequence length="69" mass="7675">MKFTSFFVFFTLALMLLAGFTAAKKHDDHKSKDDHHKSGHHESGWDKFKHVAGDIVGGLDDAGEIADLF</sequence>
<dbReference type="InParanoid" id="A0A7R8UKH0"/>
<gene>
    <name evidence="2" type="ORF">HERILL_LOCUS5265</name>
</gene>
<keyword evidence="1" id="KW-0732">Signal</keyword>
<proteinExistence type="predicted"/>
<keyword evidence="3" id="KW-1185">Reference proteome</keyword>
<evidence type="ECO:0000313" key="2">
    <source>
        <dbReference type="EMBL" id="CAD7082212.1"/>
    </source>
</evidence>
<feature type="chain" id="PRO_5030873316" evidence="1">
    <location>
        <begin position="24"/>
        <end position="69"/>
    </location>
</feature>
<evidence type="ECO:0000313" key="3">
    <source>
        <dbReference type="Proteomes" id="UP000594454"/>
    </source>
</evidence>
<dbReference type="Proteomes" id="UP000594454">
    <property type="component" value="Chromosome 2"/>
</dbReference>
<feature type="signal peptide" evidence="1">
    <location>
        <begin position="1"/>
        <end position="23"/>
    </location>
</feature>
<name>A0A7R8UKH0_HERIL</name>
<evidence type="ECO:0000256" key="1">
    <source>
        <dbReference type="SAM" id="SignalP"/>
    </source>
</evidence>